<sequence length="1106" mass="129854">MMRKSLNFDECIQTLNDSTENVDDTLESRNSDVDSSLEFESQIICSVEKNLDYIISRVIIEFLTINLYVHLKYLKRNEIYTDVDTLRDSGIKIKRNVLENVEKQVAQRMLSDECLKKYLSQIDDLFATEIEMLIESVIDLAKTHFFNIFSDLDLIKFRLKIGTYSLNYDRKKNLLKNRSSLKAIDDANFDGNFRLVGKCVITKLFFPALVYKADMEKRYKFKIFNLLVSDSSILNKTVKSLTGLAATCLLTYTIFLYVKHIVQIRAILATFLIIIIFLILSFGLVFDNAKFRCIVLLIIPFMASNRGRGIILMNCYSLCTKYVLPNALDNLDVLQETYSCNKKMMSEQTKKLVRGDSAYHDFQEKVNYMRQVGENVEDSLDTVKKVMDNNVKYINKSYQYLKKIEVMNINLFGNISTNCTYLISKLYEKCALKHLMPKKVYYFLKGMLFYYYHVYSLVAEYSFKLYCKKLEKLACPSFDSIKAPYKKAKTYYRNLKKDLKSEVKQRVESLKDEFRFEVIEEQENVTDDKPLKKNVLTVAQIYRHRLEKVNTYLVKINFLFPISFIFLIYSAVKFHSKYLKRDNFNNYLIGVKFYEIDHNRKVKKLPSVLPLNPLIKIGYTELFSLSLTNKERQVTIQSTINLTLLLLPVLISILFEMAIVGANQYIYSNTHVNIEYSDKDNSKMTIKNDGFLGATYRRIFHMFQDQQDANLKLDNQKCLPRLFPADPSARKVLTYSILILYLLAFFQAYIKRLRCLLCGCVYPDRDMERTSWLYTKLLALYSSTGLIERKKEKAKFWVRILKFFSWTIANCMYTAVMVISFFYCFGTVERVGLKSIIRKLMPIYLKYFPPEFEYCLTCLAEPGDSFSANDFMRCDSNNCTGFYCIDCFIFLDNSCKICQRTICSRAYLTDEVIERDSSDEDEDLNNTEVVKLTEDLVKIEISNFEKERAVEIIYSCFKLLYFDLSDLIEDEHFMNLIENSENLRLAFRKNTQLVQDLVLMVLKNYLIFLTIDDCFTKEELEKELLNKKKKYNIINYTVLLLKAQNWLKLISSRNLTRILVDKCIMVFIRKNKNLYEPITNSKNGEEKFEYFSSINWGTSLLIYLET</sequence>
<protein>
    <submittedName>
        <fullName evidence="8">DC-STAMP domain-containing 2</fullName>
    </submittedName>
</protein>
<organism evidence="8 9">
    <name type="scientific">Brachionus plicatilis</name>
    <name type="common">Marine rotifer</name>
    <name type="synonym">Brachionus muelleri</name>
    <dbReference type="NCBI Taxonomy" id="10195"/>
    <lineage>
        <taxon>Eukaryota</taxon>
        <taxon>Metazoa</taxon>
        <taxon>Spiralia</taxon>
        <taxon>Gnathifera</taxon>
        <taxon>Rotifera</taxon>
        <taxon>Eurotatoria</taxon>
        <taxon>Monogononta</taxon>
        <taxon>Pseudotrocha</taxon>
        <taxon>Ploima</taxon>
        <taxon>Brachionidae</taxon>
        <taxon>Brachionus</taxon>
    </lineage>
</organism>
<keyword evidence="2 5" id="KW-0812">Transmembrane</keyword>
<comment type="subcellular location">
    <subcellularLocation>
        <location evidence="1">Membrane</location>
        <topology evidence="1">Multi-pass membrane protein</topology>
    </subcellularLocation>
</comment>
<dbReference type="Proteomes" id="UP000276133">
    <property type="component" value="Unassembled WGS sequence"/>
</dbReference>
<keyword evidence="4 5" id="KW-0472">Membrane</keyword>
<feature type="transmembrane region" description="Helical" evidence="5">
    <location>
        <begin position="442"/>
        <end position="463"/>
    </location>
</feature>
<gene>
    <name evidence="8" type="ORF">BpHYR1_024941</name>
</gene>
<evidence type="ECO:0000256" key="3">
    <source>
        <dbReference type="ARBA" id="ARBA00022989"/>
    </source>
</evidence>
<feature type="domain" description="Dendritic cell-specific transmembrane protein-like" evidence="6">
    <location>
        <begin position="584"/>
        <end position="774"/>
    </location>
</feature>
<dbReference type="InterPro" id="IPR012858">
    <property type="entry name" value="DC_STAMP-like"/>
</dbReference>
<feature type="transmembrane region" description="Helical" evidence="5">
    <location>
        <begin position="800"/>
        <end position="823"/>
    </location>
</feature>
<comment type="caution">
    <text evidence="8">The sequence shown here is derived from an EMBL/GenBank/DDBJ whole genome shotgun (WGS) entry which is preliminary data.</text>
</comment>
<feature type="domain" description="E3 ubiquitin-protein ligase DCST1-like C-terminal" evidence="7">
    <location>
        <begin position="854"/>
        <end position="900"/>
    </location>
</feature>
<evidence type="ECO:0000259" key="6">
    <source>
        <dbReference type="Pfam" id="PF07782"/>
    </source>
</evidence>
<proteinExistence type="predicted"/>
<feature type="transmembrane region" description="Helical" evidence="5">
    <location>
        <begin position="732"/>
        <end position="750"/>
    </location>
</feature>
<dbReference type="PANTHER" id="PTHR21041:SF9">
    <property type="entry name" value="DENDRITIC CELL-SPECIFIC TRANSMEMBRANE PROTEIN-LIKE DOMAIN-CONTAINING PROTEIN"/>
    <property type="match status" value="1"/>
</dbReference>
<feature type="transmembrane region" description="Helical" evidence="5">
    <location>
        <begin position="642"/>
        <end position="667"/>
    </location>
</feature>
<dbReference type="EMBL" id="REGN01011263">
    <property type="protein sequence ID" value="RMZ97662.1"/>
    <property type="molecule type" value="Genomic_DNA"/>
</dbReference>
<evidence type="ECO:0000313" key="9">
    <source>
        <dbReference type="Proteomes" id="UP000276133"/>
    </source>
</evidence>
<dbReference type="PANTHER" id="PTHR21041">
    <property type="entry name" value="DENDRITIC CELL-SPECIFIC TRANSMEMBRANE PROTEIN"/>
    <property type="match status" value="1"/>
</dbReference>
<dbReference type="OrthoDB" id="6598372at2759"/>
<evidence type="ECO:0000256" key="1">
    <source>
        <dbReference type="ARBA" id="ARBA00004141"/>
    </source>
</evidence>
<evidence type="ECO:0000256" key="2">
    <source>
        <dbReference type="ARBA" id="ARBA00022692"/>
    </source>
</evidence>
<reference evidence="8 9" key="1">
    <citation type="journal article" date="2018" name="Sci. Rep.">
        <title>Genomic signatures of local adaptation to the degree of environmental predictability in rotifers.</title>
        <authorList>
            <person name="Franch-Gras L."/>
            <person name="Hahn C."/>
            <person name="Garcia-Roger E.M."/>
            <person name="Carmona M.J."/>
            <person name="Serra M."/>
            <person name="Gomez A."/>
        </authorList>
    </citation>
    <scope>NUCLEOTIDE SEQUENCE [LARGE SCALE GENOMIC DNA]</scope>
    <source>
        <strain evidence="8">HYR1</strain>
    </source>
</reference>
<keyword evidence="9" id="KW-1185">Reference proteome</keyword>
<feature type="transmembrane region" description="Helical" evidence="5">
    <location>
        <begin position="264"/>
        <end position="286"/>
    </location>
</feature>
<dbReference type="InterPro" id="IPR058842">
    <property type="entry name" value="DCST1_C"/>
</dbReference>
<name>A0A3M7PF34_BRAPC</name>
<evidence type="ECO:0000256" key="4">
    <source>
        <dbReference type="ARBA" id="ARBA00023136"/>
    </source>
</evidence>
<dbReference type="AlphaFoldDB" id="A0A3M7PF34"/>
<accession>A0A3M7PF34</accession>
<dbReference type="STRING" id="10195.A0A3M7PF34"/>
<dbReference type="Pfam" id="PF07782">
    <property type="entry name" value="DC_STAMP"/>
    <property type="match status" value="1"/>
</dbReference>
<evidence type="ECO:0000256" key="5">
    <source>
        <dbReference type="SAM" id="Phobius"/>
    </source>
</evidence>
<evidence type="ECO:0000313" key="8">
    <source>
        <dbReference type="EMBL" id="RMZ97662.1"/>
    </source>
</evidence>
<feature type="transmembrane region" description="Helical" evidence="5">
    <location>
        <begin position="552"/>
        <end position="572"/>
    </location>
</feature>
<dbReference type="GO" id="GO:0016020">
    <property type="term" value="C:membrane"/>
    <property type="evidence" value="ECO:0007669"/>
    <property type="project" value="UniProtKB-SubCell"/>
</dbReference>
<keyword evidence="3 5" id="KW-1133">Transmembrane helix</keyword>
<evidence type="ECO:0000259" key="7">
    <source>
        <dbReference type="Pfam" id="PF26037"/>
    </source>
</evidence>
<dbReference type="Pfam" id="PF26037">
    <property type="entry name" value="zf-RING_DCST1_C"/>
    <property type="match status" value="1"/>
</dbReference>
<dbReference type="InterPro" id="IPR051856">
    <property type="entry name" value="CSR-E3_Ligase_Protein"/>
</dbReference>